<evidence type="ECO:0000313" key="1">
    <source>
        <dbReference type="EMBL" id="KXN67693.1"/>
    </source>
</evidence>
<dbReference type="AlphaFoldDB" id="A0A137NXU8"/>
<accession>A0A137NXU8</accession>
<sequence length="160" mass="19030">MTNNLELDTSDPRYSNVINILKHFNFIQGERVQWYQLFEETFQKYTSTEITYEQYQLDNHSLSLQSQQFKQQLKLMVNLLREKFKESNLANLLEKVSDLEFEKFKLTANLQINKIKSEKGLGDYSEEINTDSNRINSIKSEIFEICEEIQENLTDLQELD</sequence>
<dbReference type="PANTHER" id="PTHR28309:SF1">
    <property type="entry name" value="REQUIRED FOR EXCISION 1-B DOMAIN-CONTAINING PROTEIN"/>
    <property type="match status" value="1"/>
</dbReference>
<dbReference type="Pfam" id="PF14966">
    <property type="entry name" value="DNA_repr_REX1B"/>
    <property type="match status" value="1"/>
</dbReference>
<dbReference type="EMBL" id="KQ964618">
    <property type="protein sequence ID" value="KXN67693.1"/>
    <property type="molecule type" value="Genomic_DNA"/>
</dbReference>
<protein>
    <submittedName>
        <fullName evidence="1">Uncharacterized protein</fullName>
    </submittedName>
</protein>
<proteinExistence type="predicted"/>
<organism evidence="1 2">
    <name type="scientific">Conidiobolus coronatus (strain ATCC 28846 / CBS 209.66 / NRRL 28638)</name>
    <name type="common">Delacroixia coronata</name>
    <dbReference type="NCBI Taxonomy" id="796925"/>
    <lineage>
        <taxon>Eukaryota</taxon>
        <taxon>Fungi</taxon>
        <taxon>Fungi incertae sedis</taxon>
        <taxon>Zoopagomycota</taxon>
        <taxon>Entomophthoromycotina</taxon>
        <taxon>Entomophthoromycetes</taxon>
        <taxon>Entomophthorales</taxon>
        <taxon>Ancylistaceae</taxon>
        <taxon>Conidiobolus</taxon>
    </lineage>
</organism>
<gene>
    <name evidence="1" type="ORF">CONCODRAFT_86816</name>
</gene>
<dbReference type="PANTHER" id="PTHR28309">
    <property type="entry name" value="REQUIRED FOR EXCISION 1-B DOMAIN-CONTAINING PROTEIN"/>
    <property type="match status" value="1"/>
</dbReference>
<evidence type="ECO:0000313" key="2">
    <source>
        <dbReference type="Proteomes" id="UP000070444"/>
    </source>
</evidence>
<dbReference type="Proteomes" id="UP000070444">
    <property type="component" value="Unassembled WGS sequence"/>
</dbReference>
<reference evidence="1 2" key="1">
    <citation type="journal article" date="2015" name="Genome Biol. Evol.">
        <title>Phylogenomic analyses indicate that early fungi evolved digesting cell walls of algal ancestors of land plants.</title>
        <authorList>
            <person name="Chang Y."/>
            <person name="Wang S."/>
            <person name="Sekimoto S."/>
            <person name="Aerts A.L."/>
            <person name="Choi C."/>
            <person name="Clum A."/>
            <person name="LaButti K.M."/>
            <person name="Lindquist E.A."/>
            <person name="Yee Ngan C."/>
            <person name="Ohm R.A."/>
            <person name="Salamov A.A."/>
            <person name="Grigoriev I.V."/>
            <person name="Spatafora J.W."/>
            <person name="Berbee M.L."/>
        </authorList>
    </citation>
    <scope>NUCLEOTIDE SEQUENCE [LARGE SCALE GENOMIC DNA]</scope>
    <source>
        <strain evidence="1 2">NRRL 28638</strain>
    </source>
</reference>
<keyword evidence="2" id="KW-1185">Reference proteome</keyword>
<name>A0A137NXU8_CONC2</name>
<dbReference type="OrthoDB" id="434723at2759"/>
<dbReference type="InterPro" id="IPR039491">
    <property type="entry name" value="REX1-B"/>
</dbReference>